<organism evidence="7 8">
    <name type="scientific">Kalanchoe fedtschenkoi</name>
    <name type="common">Lavender scallops</name>
    <name type="synonym">South American air plant</name>
    <dbReference type="NCBI Taxonomy" id="63787"/>
    <lineage>
        <taxon>Eukaryota</taxon>
        <taxon>Viridiplantae</taxon>
        <taxon>Streptophyta</taxon>
        <taxon>Embryophyta</taxon>
        <taxon>Tracheophyta</taxon>
        <taxon>Spermatophyta</taxon>
        <taxon>Magnoliopsida</taxon>
        <taxon>eudicotyledons</taxon>
        <taxon>Gunneridae</taxon>
        <taxon>Pentapetalae</taxon>
        <taxon>Saxifragales</taxon>
        <taxon>Crassulaceae</taxon>
        <taxon>Kalanchoe</taxon>
    </lineage>
</organism>
<comment type="subcellular location">
    <subcellularLocation>
        <location evidence="1">Membrane</location>
        <topology evidence="1">Multi-pass membrane protein</topology>
    </subcellularLocation>
</comment>
<evidence type="ECO:0000256" key="4">
    <source>
        <dbReference type="ARBA" id="ARBA00022989"/>
    </source>
</evidence>
<dbReference type="EnsemblPlants" id="Kaladp0001s0098.1.v1.1">
    <property type="protein sequence ID" value="Kaladp0001s0098.1.v1.1"/>
    <property type="gene ID" value="Kaladp0001s0098.v1.1"/>
</dbReference>
<evidence type="ECO:0000256" key="1">
    <source>
        <dbReference type="ARBA" id="ARBA00004141"/>
    </source>
</evidence>
<feature type="transmembrane region" description="Helical" evidence="6">
    <location>
        <begin position="173"/>
        <end position="191"/>
    </location>
</feature>
<name>A0A7N0SV36_KALFE</name>
<dbReference type="Pfam" id="PF00335">
    <property type="entry name" value="Tetraspanin"/>
    <property type="match status" value="1"/>
</dbReference>
<keyword evidence="5 6" id="KW-0472">Membrane</keyword>
<dbReference type="InterPro" id="IPR044991">
    <property type="entry name" value="TET_plant"/>
</dbReference>
<reference evidence="7" key="1">
    <citation type="submission" date="2021-01" db="UniProtKB">
        <authorList>
            <consortium name="EnsemblPlants"/>
        </authorList>
    </citation>
    <scope>IDENTIFICATION</scope>
</reference>
<evidence type="ECO:0000313" key="8">
    <source>
        <dbReference type="Proteomes" id="UP000594263"/>
    </source>
</evidence>
<sequence>MSFLGMIGSCCKGTAMIFWYLVLVFLLSLFLSVCAIYVFVVTNKSVSFDETGFSVSWFKERKFGEYNHWLRGNVGEHWGLIKSCLAESRVCGRSGPDLVTAKLSQLQSSCCKPPSYCGLQQRNATFWEVPGSGPAVEDSDCVTWSNDQTKLCYDCKSCRGGVMRTIRQEWRHVYLLNMCLILVLMVVYSIGTCAYRNNRVSAYKYGRYGGYP</sequence>
<protein>
    <submittedName>
        <fullName evidence="7">Uncharacterized protein</fullName>
    </submittedName>
</protein>
<dbReference type="GO" id="GO:0009734">
    <property type="term" value="P:auxin-activated signaling pathway"/>
    <property type="evidence" value="ECO:0007669"/>
    <property type="project" value="InterPro"/>
</dbReference>
<proteinExistence type="inferred from homology"/>
<feature type="transmembrane region" description="Helical" evidence="6">
    <location>
        <begin position="17"/>
        <end position="40"/>
    </location>
</feature>
<dbReference type="OMA" id="FRINNTF"/>
<dbReference type="AlphaFoldDB" id="A0A7N0SV36"/>
<dbReference type="PANTHER" id="PTHR32191">
    <property type="entry name" value="TETRASPANIN-8-RELATED"/>
    <property type="match status" value="1"/>
</dbReference>
<dbReference type="Gramene" id="Kaladp0001s0098.1.v1.1">
    <property type="protein sequence ID" value="Kaladp0001s0098.1.v1.1"/>
    <property type="gene ID" value="Kaladp0001s0098.v1.1"/>
</dbReference>
<evidence type="ECO:0000256" key="2">
    <source>
        <dbReference type="ARBA" id="ARBA00006840"/>
    </source>
</evidence>
<evidence type="ECO:0000256" key="3">
    <source>
        <dbReference type="ARBA" id="ARBA00022692"/>
    </source>
</evidence>
<dbReference type="GO" id="GO:0016020">
    <property type="term" value="C:membrane"/>
    <property type="evidence" value="ECO:0007669"/>
    <property type="project" value="UniProtKB-SubCell"/>
</dbReference>
<keyword evidence="4 6" id="KW-1133">Transmembrane helix</keyword>
<evidence type="ECO:0000313" key="7">
    <source>
        <dbReference type="EnsemblPlants" id="Kaladp0001s0098.1.v1.1"/>
    </source>
</evidence>
<dbReference type="InterPro" id="IPR018499">
    <property type="entry name" value="Tetraspanin/Peripherin"/>
</dbReference>
<keyword evidence="8" id="KW-1185">Reference proteome</keyword>
<evidence type="ECO:0000256" key="5">
    <source>
        <dbReference type="ARBA" id="ARBA00023136"/>
    </source>
</evidence>
<dbReference type="Proteomes" id="UP000594263">
    <property type="component" value="Unplaced"/>
</dbReference>
<accession>A0A7N0SV36</accession>
<keyword evidence="3 6" id="KW-0812">Transmembrane</keyword>
<evidence type="ECO:0000256" key="6">
    <source>
        <dbReference type="SAM" id="Phobius"/>
    </source>
</evidence>
<comment type="similarity">
    <text evidence="2">Belongs to the tetraspanin (TM4SF) family.</text>
</comment>